<dbReference type="RefSeq" id="WP_316433984.1">
    <property type="nucleotide sequence ID" value="NZ_CP053586.1"/>
</dbReference>
<proteinExistence type="predicted"/>
<dbReference type="InterPro" id="IPR012863">
    <property type="entry name" value="DUF1636"/>
</dbReference>
<protein>
    <submittedName>
        <fullName evidence="1">DUF1636 family protein</fullName>
    </submittedName>
</protein>
<dbReference type="EMBL" id="CP053586">
    <property type="protein sequence ID" value="WNZ22517.1"/>
    <property type="molecule type" value="Genomic_DNA"/>
</dbReference>
<gene>
    <name evidence="1" type="ORF">HJG54_06365</name>
</gene>
<evidence type="ECO:0000313" key="1">
    <source>
        <dbReference type="EMBL" id="WNZ22517.1"/>
    </source>
</evidence>
<accession>A0AA97AJ81</accession>
<organism evidence="1">
    <name type="scientific">Leptolyngbya sp. NK1-12</name>
    <dbReference type="NCBI Taxonomy" id="2547451"/>
    <lineage>
        <taxon>Bacteria</taxon>
        <taxon>Bacillati</taxon>
        <taxon>Cyanobacteriota</taxon>
        <taxon>Cyanophyceae</taxon>
        <taxon>Leptolyngbyales</taxon>
        <taxon>Leptolyngbyaceae</taxon>
        <taxon>Leptolyngbya group</taxon>
        <taxon>Leptolyngbya</taxon>
    </lineage>
</organism>
<dbReference type="Pfam" id="PF07845">
    <property type="entry name" value="DUF1636"/>
    <property type="match status" value="1"/>
</dbReference>
<sequence length="132" mass="14573">MTQHTLFICKSCNSVHSDDVDYEKAEGAVLLNQLQDMHQEWPDRDRLEIRSVGCLWTCDHPCAAAFSGPDKATYLFTKVPTEQGAEALLQFGELYLNSKAGNIPWKQFPEALQSAAVAKIPSIAGSSEDEEA</sequence>
<name>A0AA97AJ81_9CYAN</name>
<dbReference type="AlphaFoldDB" id="A0AA97AJ81"/>
<reference evidence="1" key="1">
    <citation type="submission" date="2020-05" db="EMBL/GenBank/DDBJ databases">
        <authorList>
            <person name="Zhu T."/>
            <person name="Keshari N."/>
            <person name="Lu X."/>
        </authorList>
    </citation>
    <scope>NUCLEOTIDE SEQUENCE</scope>
    <source>
        <strain evidence="1">NK1-12</strain>
    </source>
</reference>